<proteinExistence type="predicted"/>
<evidence type="ECO:0008006" key="3">
    <source>
        <dbReference type="Google" id="ProtNLM"/>
    </source>
</evidence>
<protein>
    <recommendedName>
        <fullName evidence="3">GIY-YIG domain-containing protein</fullName>
    </recommendedName>
</protein>
<evidence type="ECO:0000313" key="2">
    <source>
        <dbReference type="Proteomes" id="UP000252585"/>
    </source>
</evidence>
<dbReference type="OrthoDB" id="1494734at2"/>
<keyword evidence="2" id="KW-1185">Reference proteome</keyword>
<dbReference type="AlphaFoldDB" id="A0A368XAA6"/>
<organism evidence="1 2">
    <name type="scientific">Saliterribacillus persicus</name>
    <dbReference type="NCBI Taxonomy" id="930114"/>
    <lineage>
        <taxon>Bacteria</taxon>
        <taxon>Bacillati</taxon>
        <taxon>Bacillota</taxon>
        <taxon>Bacilli</taxon>
        <taxon>Bacillales</taxon>
        <taxon>Bacillaceae</taxon>
        <taxon>Saliterribacillus</taxon>
    </lineage>
</organism>
<gene>
    <name evidence="1" type="ORF">DFR57_1211</name>
</gene>
<dbReference type="Proteomes" id="UP000252585">
    <property type="component" value="Unassembled WGS sequence"/>
</dbReference>
<name>A0A368XAA6_9BACI</name>
<dbReference type="EMBL" id="QPJJ01000021">
    <property type="protein sequence ID" value="RCW62964.1"/>
    <property type="molecule type" value="Genomic_DNA"/>
</dbReference>
<reference evidence="1 2" key="1">
    <citation type="submission" date="2018-07" db="EMBL/GenBank/DDBJ databases">
        <title>Genomic Encyclopedia of Type Strains, Phase IV (KMG-IV): sequencing the most valuable type-strain genomes for metagenomic binning, comparative biology and taxonomic classification.</title>
        <authorList>
            <person name="Goeker M."/>
        </authorList>
    </citation>
    <scope>NUCLEOTIDE SEQUENCE [LARGE SCALE GENOMIC DNA]</scope>
    <source>
        <strain evidence="1 2">DSM 27696</strain>
    </source>
</reference>
<sequence length="169" mass="19792">MEQKNIKLIHIDWDGPYKLSEILSLTDEVSDYGVYQIYGSHNVYGSNVLLYIGKADRQTIGKRLSQELWWWSTSDPINLQIYCGRLAGEFTPTDNQWSEEIDLAEKLLINVHKPAYNTQNLIPILDESLRNIHILNWGYYRDLLAEISGLRWTSALDTMEYNVYKYLQK</sequence>
<evidence type="ECO:0000313" key="1">
    <source>
        <dbReference type="EMBL" id="RCW62964.1"/>
    </source>
</evidence>
<comment type="caution">
    <text evidence="1">The sequence shown here is derived from an EMBL/GenBank/DDBJ whole genome shotgun (WGS) entry which is preliminary data.</text>
</comment>
<accession>A0A368XAA6</accession>
<dbReference type="RefSeq" id="WP_114354434.1">
    <property type="nucleotide sequence ID" value="NZ_QPJJ01000021.1"/>
</dbReference>